<evidence type="ECO:0008006" key="3">
    <source>
        <dbReference type="Google" id="ProtNLM"/>
    </source>
</evidence>
<dbReference type="InterPro" id="IPR021466">
    <property type="entry name" value="Put_rhamnosyl_transferase"/>
</dbReference>
<dbReference type="OrthoDB" id="9771846at2"/>
<protein>
    <recommendedName>
        <fullName evidence="3">Rhamnosyl transferase</fullName>
    </recommendedName>
</protein>
<organism evidence="1 2">
    <name type="scientific">Shimia litoralis</name>
    <dbReference type="NCBI Taxonomy" id="420403"/>
    <lineage>
        <taxon>Bacteria</taxon>
        <taxon>Pseudomonadati</taxon>
        <taxon>Pseudomonadota</taxon>
        <taxon>Alphaproteobacteria</taxon>
        <taxon>Rhodobacterales</taxon>
        <taxon>Roseobacteraceae</taxon>
    </lineage>
</organism>
<dbReference type="EMBL" id="SULI01000002">
    <property type="protein sequence ID" value="TKZ22284.1"/>
    <property type="molecule type" value="Genomic_DNA"/>
</dbReference>
<evidence type="ECO:0000313" key="2">
    <source>
        <dbReference type="Proteomes" id="UP000306575"/>
    </source>
</evidence>
<gene>
    <name evidence="1" type="ORF">FAP39_03450</name>
</gene>
<dbReference type="AlphaFoldDB" id="A0A4U7NBD3"/>
<name>A0A4U7NBD3_9RHOB</name>
<reference evidence="1 2" key="1">
    <citation type="submission" date="2019-04" db="EMBL/GenBank/DDBJ databases">
        <title>Genome sequence of Pelagicola litoralis CL-ES2.</title>
        <authorList>
            <person name="Cao J."/>
        </authorList>
    </citation>
    <scope>NUCLEOTIDE SEQUENCE [LARGE SCALE GENOMIC DNA]</scope>
    <source>
        <strain evidence="1 2">CL-ES2</strain>
    </source>
</reference>
<proteinExistence type="predicted"/>
<accession>A0A4U7NBD3</accession>
<sequence>MQVIGLCRFSYPALGGFQVEHDTPSDRSAFLYARDRIEERFATFETFTLPPLRAQTDGDFTFLVVIGDDFPTVYHDRLMDLLRDIPQAVVQAHAPGPHRAVMKQAINSVRDDRKLPCFQFRMDDDDAVSVTFIERLREAAQDCRPLLRKNKHVAIDFNQGWIARPSKTGIDASPTVEPLWTAGLAMSSKPSAANTIMNFGHSKLARFMPVVSFTGEDMFIRGHNDFNDSRQTGRVRKVDLVSLSSEQDALFRQTYNICSDHVRRVFSD</sequence>
<comment type="caution">
    <text evidence="1">The sequence shown here is derived from an EMBL/GenBank/DDBJ whole genome shotgun (WGS) entry which is preliminary data.</text>
</comment>
<dbReference type="Pfam" id="PF11316">
    <property type="entry name" value="Rhamno_transf"/>
    <property type="match status" value="1"/>
</dbReference>
<keyword evidence="2" id="KW-1185">Reference proteome</keyword>
<dbReference type="Proteomes" id="UP000306575">
    <property type="component" value="Unassembled WGS sequence"/>
</dbReference>
<evidence type="ECO:0000313" key="1">
    <source>
        <dbReference type="EMBL" id="TKZ22284.1"/>
    </source>
</evidence>